<reference evidence="4 5" key="1">
    <citation type="journal article" date="2016" name="Mol. Biol. Evol.">
        <title>Comparative Genomics of Early-Diverging Mushroom-Forming Fungi Provides Insights into the Origins of Lignocellulose Decay Capabilities.</title>
        <authorList>
            <person name="Nagy L.G."/>
            <person name="Riley R."/>
            <person name="Tritt A."/>
            <person name="Adam C."/>
            <person name="Daum C."/>
            <person name="Floudas D."/>
            <person name="Sun H."/>
            <person name="Yadav J.S."/>
            <person name="Pangilinan J."/>
            <person name="Larsson K.H."/>
            <person name="Matsuura K."/>
            <person name="Barry K."/>
            <person name="Labutti K."/>
            <person name="Kuo R."/>
            <person name="Ohm R.A."/>
            <person name="Bhattacharya S.S."/>
            <person name="Shirouzu T."/>
            <person name="Yoshinaga Y."/>
            <person name="Martin F.M."/>
            <person name="Grigoriev I.V."/>
            <person name="Hibbett D.S."/>
        </authorList>
    </citation>
    <scope>NUCLEOTIDE SEQUENCE [LARGE SCALE GENOMIC DNA]</scope>
    <source>
        <strain evidence="4 5">HHB14362 ss-1</strain>
    </source>
</reference>
<dbReference type="PANTHER" id="PTHR43618:SF18">
    <property type="entry name" value="SHORT CHAIN DEHYDROGENASE_REDUCTASE FAMILY (AFU_ORTHOLOGUE AFUA_5G12480)"/>
    <property type="match status" value="1"/>
</dbReference>
<dbReference type="InterPro" id="IPR002347">
    <property type="entry name" value="SDR_fam"/>
</dbReference>
<evidence type="ECO:0000256" key="1">
    <source>
        <dbReference type="ARBA" id="ARBA00006484"/>
    </source>
</evidence>
<comment type="similarity">
    <text evidence="1">Belongs to the short-chain dehydrogenases/reductases (SDR) family.</text>
</comment>
<dbReference type="PANTHER" id="PTHR43618">
    <property type="entry name" value="7-ALPHA-HYDROXYSTEROID DEHYDROGENASE"/>
    <property type="match status" value="1"/>
</dbReference>
<sequence length="291" mass="31202">MTTDAVDRSSLFSVDGLVVVITGGGTGIGRMIATALENNGATVYIVGRRLHVLESTAKESNKFEKMYPLQGDVTSKASLLSIVETLKAKHGYINLLVNNSGISFHDTKPPIIRPGSTKEDIKDLQSRFWNSGTPESWAKTFEVNCTAPYFCTVAFLELLDAGNRRGGAGGVTSQVIAVSSVAGFRRDSDNFSVSYSMSKAAVTHLGKLLANVLKDHKIRSNVIAPGFYHSEMTAEIASEDLVMKYIPLQRPGKIADMGGLALFLASRAGAYVNGTVHISDGGRLGLFSSTY</sequence>
<accession>A0A165UVI6</accession>
<dbReference type="Proteomes" id="UP000076761">
    <property type="component" value="Unassembled WGS sequence"/>
</dbReference>
<dbReference type="STRING" id="1314782.A0A165UVI6"/>
<dbReference type="InParanoid" id="A0A165UVI6"/>
<dbReference type="InterPro" id="IPR036291">
    <property type="entry name" value="NAD(P)-bd_dom_sf"/>
</dbReference>
<name>A0A165UVI6_9AGAM</name>
<keyword evidence="5" id="KW-1185">Reference proteome</keyword>
<evidence type="ECO:0000313" key="4">
    <source>
        <dbReference type="EMBL" id="KZT28762.1"/>
    </source>
</evidence>
<dbReference type="InterPro" id="IPR052178">
    <property type="entry name" value="Sec_Metab_Biosynth_SDR"/>
</dbReference>
<dbReference type="AlphaFoldDB" id="A0A165UVI6"/>
<keyword evidence="3" id="KW-0560">Oxidoreductase</keyword>
<dbReference type="Gene3D" id="3.40.50.720">
    <property type="entry name" value="NAD(P)-binding Rossmann-like Domain"/>
    <property type="match status" value="1"/>
</dbReference>
<dbReference type="SUPFAM" id="SSF51735">
    <property type="entry name" value="NAD(P)-binding Rossmann-fold domains"/>
    <property type="match status" value="1"/>
</dbReference>
<dbReference type="EMBL" id="KV425556">
    <property type="protein sequence ID" value="KZT28762.1"/>
    <property type="molecule type" value="Genomic_DNA"/>
</dbReference>
<evidence type="ECO:0000313" key="5">
    <source>
        <dbReference type="Proteomes" id="UP000076761"/>
    </source>
</evidence>
<evidence type="ECO:0000256" key="3">
    <source>
        <dbReference type="ARBA" id="ARBA00023002"/>
    </source>
</evidence>
<proteinExistence type="inferred from homology"/>
<dbReference type="OrthoDB" id="2962696at2759"/>
<organism evidence="4 5">
    <name type="scientific">Neolentinus lepideus HHB14362 ss-1</name>
    <dbReference type="NCBI Taxonomy" id="1314782"/>
    <lineage>
        <taxon>Eukaryota</taxon>
        <taxon>Fungi</taxon>
        <taxon>Dikarya</taxon>
        <taxon>Basidiomycota</taxon>
        <taxon>Agaricomycotina</taxon>
        <taxon>Agaricomycetes</taxon>
        <taxon>Gloeophyllales</taxon>
        <taxon>Gloeophyllaceae</taxon>
        <taxon>Neolentinus</taxon>
    </lineage>
</organism>
<dbReference type="PROSITE" id="PS00061">
    <property type="entry name" value="ADH_SHORT"/>
    <property type="match status" value="1"/>
</dbReference>
<gene>
    <name evidence="4" type="ORF">NEOLEDRAFT_1128977</name>
</gene>
<dbReference type="PRINTS" id="PR00081">
    <property type="entry name" value="GDHRDH"/>
</dbReference>
<evidence type="ECO:0000256" key="2">
    <source>
        <dbReference type="ARBA" id="ARBA00022857"/>
    </source>
</evidence>
<dbReference type="InterPro" id="IPR020904">
    <property type="entry name" value="Sc_DH/Rdtase_CS"/>
</dbReference>
<keyword evidence="2" id="KW-0521">NADP</keyword>
<dbReference type="GO" id="GO:0016491">
    <property type="term" value="F:oxidoreductase activity"/>
    <property type="evidence" value="ECO:0007669"/>
    <property type="project" value="UniProtKB-KW"/>
</dbReference>
<protein>
    <submittedName>
        <fullName evidence="4">NAD-binding protein</fullName>
    </submittedName>
</protein>
<dbReference type="PRINTS" id="PR00080">
    <property type="entry name" value="SDRFAMILY"/>
</dbReference>
<dbReference type="Pfam" id="PF13561">
    <property type="entry name" value="adh_short_C2"/>
    <property type="match status" value="1"/>
</dbReference>